<dbReference type="EMBL" id="SJZI01000009">
    <property type="protein sequence ID" value="TCJ17076.1"/>
    <property type="molecule type" value="Genomic_DNA"/>
</dbReference>
<dbReference type="PANTHER" id="PTHR43581">
    <property type="entry name" value="ATP/GTP PHOSPHATASE"/>
    <property type="match status" value="1"/>
</dbReference>
<sequence length="561" mass="64840">MEICFIWVEQFRNLTDFNLNLSNSVKFQYNSLDNTISKVDITPLPQSFFGPSIDEVTGLIGRNGSGKSNAIELICKVLKGAKTSLNTDFILIVRDGGAFICYHSLRNRLDPAKASFSMIFREYEKSINPLKVVYFTNVYNHRKSEFDKEVADISINRKPRSTKKKEISDFEKQIKFIDSDEFKDLEISLPVEVLFASKVWTPRPYAGRDYYNVDFSIRDSFDEIRRFLRDRVRKINDTGKFVYTLRYAYFTDFMAKFVGLGNFGEGFAESLKKFVSDITVRETESATEALLNFIQDITWKMPNDLIRKLTDSIGELTSSEAFDLIQKQIDFLRDMPGFVQEILKEHNTEGARAKSVDYFRVHYERNGKEFIKHFVALFGELKDVDVNWVGISSGEKAYLNLFSSIRNEIRFTRQPNLLICIDEGDLYLHPRWQTEFFDRLLLVLPKIYSGKIQLVLTSHSPFLLSDLPNQCVTILDTSQTSQSLDGVHLKMKTFGGNLYDLYAEPFFLGRKRMSDFAYRKISSLVLALESDSVNKRERATVGQLVDLIGDEVIRYKLEKML</sequence>
<proteinExistence type="predicted"/>
<dbReference type="InterPro" id="IPR051396">
    <property type="entry name" value="Bact_Antivir_Def_Nuclease"/>
</dbReference>
<comment type="caution">
    <text evidence="2">The sequence shown here is derived from an EMBL/GenBank/DDBJ whole genome shotgun (WGS) entry which is preliminary data.</text>
</comment>
<dbReference type="InterPro" id="IPR027417">
    <property type="entry name" value="P-loop_NTPase"/>
</dbReference>
<keyword evidence="3" id="KW-1185">Reference proteome</keyword>
<gene>
    <name evidence="2" type="ORF">EPD60_07125</name>
</gene>
<dbReference type="GO" id="GO:0016887">
    <property type="term" value="F:ATP hydrolysis activity"/>
    <property type="evidence" value="ECO:0007669"/>
    <property type="project" value="InterPro"/>
</dbReference>
<dbReference type="Pfam" id="PF13175">
    <property type="entry name" value="AAA_15"/>
    <property type="match status" value="1"/>
</dbReference>
<dbReference type="SUPFAM" id="SSF52540">
    <property type="entry name" value="P-loop containing nucleoside triphosphate hydrolases"/>
    <property type="match status" value="1"/>
</dbReference>
<dbReference type="Gene3D" id="3.40.50.300">
    <property type="entry name" value="P-loop containing nucleotide triphosphate hydrolases"/>
    <property type="match status" value="2"/>
</dbReference>
<dbReference type="RefSeq" id="WP_131448301.1">
    <property type="nucleotide sequence ID" value="NZ_SJZI01000009.1"/>
</dbReference>
<keyword evidence="2" id="KW-0547">Nucleotide-binding</keyword>
<evidence type="ECO:0000259" key="1">
    <source>
        <dbReference type="Pfam" id="PF13175"/>
    </source>
</evidence>
<accession>A0A4R1BIG5</accession>
<feature type="domain" description="Endonuclease GajA/Old nuclease/RecF-like AAA" evidence="1">
    <location>
        <begin position="1"/>
        <end position="463"/>
    </location>
</feature>
<dbReference type="Proteomes" id="UP000295334">
    <property type="component" value="Unassembled WGS sequence"/>
</dbReference>
<dbReference type="GO" id="GO:0005524">
    <property type="term" value="F:ATP binding"/>
    <property type="evidence" value="ECO:0007669"/>
    <property type="project" value="UniProtKB-KW"/>
</dbReference>
<protein>
    <submittedName>
        <fullName evidence="2">ATP-binding protein</fullName>
    </submittedName>
</protein>
<name>A0A4R1BIG5_9BACT</name>
<evidence type="ECO:0000313" key="3">
    <source>
        <dbReference type="Proteomes" id="UP000295334"/>
    </source>
</evidence>
<keyword evidence="2" id="KW-0067">ATP-binding</keyword>
<evidence type="ECO:0000313" key="2">
    <source>
        <dbReference type="EMBL" id="TCJ17076.1"/>
    </source>
</evidence>
<organism evidence="2 3">
    <name type="scientific">Flaviaesturariibacter flavus</name>
    <dbReference type="NCBI Taxonomy" id="2502780"/>
    <lineage>
        <taxon>Bacteria</taxon>
        <taxon>Pseudomonadati</taxon>
        <taxon>Bacteroidota</taxon>
        <taxon>Chitinophagia</taxon>
        <taxon>Chitinophagales</taxon>
        <taxon>Chitinophagaceae</taxon>
        <taxon>Flaviaestuariibacter</taxon>
    </lineage>
</organism>
<dbReference type="InterPro" id="IPR041685">
    <property type="entry name" value="AAA_GajA/Old/RecF-like"/>
</dbReference>
<dbReference type="OrthoDB" id="997844at2"/>
<reference evidence="2 3" key="1">
    <citation type="submission" date="2019-03" db="EMBL/GenBank/DDBJ databases">
        <authorList>
            <person name="Kim M.K.M."/>
        </authorList>
    </citation>
    <scope>NUCLEOTIDE SEQUENCE [LARGE SCALE GENOMIC DNA]</scope>
    <source>
        <strain evidence="2 3">17J68-12</strain>
    </source>
</reference>
<dbReference type="PANTHER" id="PTHR43581:SF2">
    <property type="entry name" value="EXCINUCLEASE ATPASE SUBUNIT"/>
    <property type="match status" value="1"/>
</dbReference>
<dbReference type="AlphaFoldDB" id="A0A4R1BIG5"/>